<evidence type="ECO:0000256" key="2">
    <source>
        <dbReference type="SAM" id="Phobius"/>
    </source>
</evidence>
<keyword evidence="4" id="KW-1185">Reference proteome</keyword>
<dbReference type="Proteomes" id="UP001152888">
    <property type="component" value="Unassembled WGS sequence"/>
</dbReference>
<feature type="compositionally biased region" description="Low complexity" evidence="1">
    <location>
        <begin position="100"/>
        <end position="111"/>
    </location>
</feature>
<feature type="compositionally biased region" description="Basic and acidic residues" evidence="1">
    <location>
        <begin position="207"/>
        <end position="229"/>
    </location>
</feature>
<proteinExistence type="predicted"/>
<gene>
    <name evidence="3" type="ORF">ACAOBT_LOCUS1491</name>
</gene>
<dbReference type="OrthoDB" id="6770892at2759"/>
<protein>
    <submittedName>
        <fullName evidence="3">Uncharacterized protein</fullName>
    </submittedName>
</protein>
<sequence>MENTPVVSYLIRKTRADAFISANSKGVDRIRMLTRLAVCVFLCNFSIVYGFPQDIIGLLAEDDLGMYNGAQDNWQWAYENGQWKNVESQHRVRKRSADANSTTTSEGTNSTVAVPLASNNESLTNTTEHKFESKNTTEIATPTSLNTTEAPSKSDTNTTESTQSTTLATSEPTKHNGTIAMANSTASSTADTTNSTPTTENATKAVETAKEVETELKHSDKNGTDDKVALGKSPDQANSTISPESSSTTKTTETHLKTLSDSDKKGRKAIEKEDTDQHQSGNAVVTNDDKTMSETDVALGNAAAHESIKTQESASPKQGASSTSYSTGNDTKIIIFLGVAVAVVGVAAVGYNYARKRRRTNRSTPRAGQNGDVETGREMKPLMRSEVEAVIQKEADVKADDEK</sequence>
<keyword evidence="2" id="KW-0472">Membrane</keyword>
<keyword evidence="2" id="KW-1133">Transmembrane helix</keyword>
<feature type="compositionally biased region" description="Low complexity" evidence="1">
    <location>
        <begin position="178"/>
        <end position="203"/>
    </location>
</feature>
<feature type="compositionally biased region" description="Basic and acidic residues" evidence="1">
    <location>
        <begin position="374"/>
        <end position="383"/>
    </location>
</feature>
<keyword evidence="2" id="KW-0812">Transmembrane</keyword>
<feature type="region of interest" description="Disordered" evidence="1">
    <location>
        <begin position="359"/>
        <end position="383"/>
    </location>
</feature>
<feature type="region of interest" description="Disordered" evidence="1">
    <location>
        <begin position="89"/>
        <end position="326"/>
    </location>
</feature>
<dbReference type="AlphaFoldDB" id="A0A9P0JMS9"/>
<evidence type="ECO:0000313" key="4">
    <source>
        <dbReference type="Proteomes" id="UP001152888"/>
    </source>
</evidence>
<dbReference type="EMBL" id="CAKOFQ010006664">
    <property type="protein sequence ID" value="CAH1956299.1"/>
    <property type="molecule type" value="Genomic_DNA"/>
</dbReference>
<feature type="compositionally biased region" description="Basic and acidic residues" evidence="1">
    <location>
        <begin position="252"/>
        <end position="277"/>
    </location>
</feature>
<evidence type="ECO:0000256" key="1">
    <source>
        <dbReference type="SAM" id="MobiDB-lite"/>
    </source>
</evidence>
<feature type="compositionally biased region" description="Low complexity" evidence="1">
    <location>
        <begin position="154"/>
        <end position="170"/>
    </location>
</feature>
<comment type="caution">
    <text evidence="3">The sequence shown here is derived from an EMBL/GenBank/DDBJ whole genome shotgun (WGS) entry which is preliminary data.</text>
</comment>
<organism evidence="3 4">
    <name type="scientific">Acanthoscelides obtectus</name>
    <name type="common">Bean weevil</name>
    <name type="synonym">Bruchus obtectus</name>
    <dbReference type="NCBI Taxonomy" id="200917"/>
    <lineage>
        <taxon>Eukaryota</taxon>
        <taxon>Metazoa</taxon>
        <taxon>Ecdysozoa</taxon>
        <taxon>Arthropoda</taxon>
        <taxon>Hexapoda</taxon>
        <taxon>Insecta</taxon>
        <taxon>Pterygota</taxon>
        <taxon>Neoptera</taxon>
        <taxon>Endopterygota</taxon>
        <taxon>Coleoptera</taxon>
        <taxon>Polyphaga</taxon>
        <taxon>Cucujiformia</taxon>
        <taxon>Chrysomeloidea</taxon>
        <taxon>Chrysomelidae</taxon>
        <taxon>Bruchinae</taxon>
        <taxon>Bruchini</taxon>
        <taxon>Acanthoscelides</taxon>
    </lineage>
</organism>
<evidence type="ECO:0000313" key="3">
    <source>
        <dbReference type="EMBL" id="CAH1956299.1"/>
    </source>
</evidence>
<reference evidence="3" key="1">
    <citation type="submission" date="2022-03" db="EMBL/GenBank/DDBJ databases">
        <authorList>
            <person name="Sayadi A."/>
        </authorList>
    </citation>
    <scope>NUCLEOTIDE SEQUENCE</scope>
</reference>
<feature type="transmembrane region" description="Helical" evidence="2">
    <location>
        <begin position="333"/>
        <end position="354"/>
    </location>
</feature>
<feature type="compositionally biased region" description="Polar residues" evidence="1">
    <location>
        <begin position="136"/>
        <end position="153"/>
    </location>
</feature>
<accession>A0A9P0JMS9</accession>
<feature type="compositionally biased region" description="Low complexity" evidence="1">
    <location>
        <begin position="239"/>
        <end position="251"/>
    </location>
</feature>
<name>A0A9P0JMS9_ACAOB</name>
<feature type="compositionally biased region" description="Polar residues" evidence="1">
    <location>
        <begin position="310"/>
        <end position="326"/>
    </location>
</feature>
<feature type="compositionally biased region" description="Polar residues" evidence="1">
    <location>
        <begin position="117"/>
        <end position="126"/>
    </location>
</feature>